<protein>
    <recommendedName>
        <fullName evidence="3">F-box domain-containing protein</fullName>
    </recommendedName>
</protein>
<dbReference type="InterPro" id="IPR001810">
    <property type="entry name" value="F-box_dom"/>
</dbReference>
<evidence type="ECO:0000313" key="5">
    <source>
        <dbReference type="Proteomes" id="UP000837801"/>
    </source>
</evidence>
<dbReference type="AlphaFoldDB" id="A0A9P0QS24"/>
<dbReference type="OrthoDB" id="4090081at2759"/>
<dbReference type="EMBL" id="CAKXYY010000013">
    <property type="protein sequence ID" value="CAH2353884.1"/>
    <property type="molecule type" value="Genomic_DNA"/>
</dbReference>
<dbReference type="Gene3D" id="3.80.10.10">
    <property type="entry name" value="Ribonuclease Inhibitor"/>
    <property type="match status" value="2"/>
</dbReference>
<dbReference type="Proteomes" id="UP000837801">
    <property type="component" value="Unassembled WGS sequence"/>
</dbReference>
<evidence type="ECO:0000259" key="3">
    <source>
        <dbReference type="PROSITE" id="PS50181"/>
    </source>
</evidence>
<dbReference type="PANTHER" id="PTHR46652">
    <property type="entry name" value="LEUCINE-RICH REPEAT AND IQ DOMAIN-CONTAINING PROTEIN 1-RELATED"/>
    <property type="match status" value="1"/>
</dbReference>
<proteinExistence type="predicted"/>
<gene>
    <name evidence="4" type="ORF">CLIB1423_13S01024</name>
</gene>
<feature type="domain" description="F-box" evidence="3">
    <location>
        <begin position="1"/>
        <end position="31"/>
    </location>
</feature>
<sequence length="536" mass="61123">MLSLQTLPVELLCRIFSYIDYSEVEHFSRISGSCSFNINLASQMVLTDSHVFVTNFSTEDFQDILNASSYIENVARMIHSEVNGRSCQKLHITSSLEQPVYHPKILTLYLALPDNFTRNKTRFSGLIEDFIERIQNDCSSLIKDVQNVNIYIDAGDAFTSENNVWRYWQCYEQLKRFELTCISSASLKSKLHVFSLSYSEEQCHNSSCPLTYPTTIRIDFDEFSSLTHLTLTHHESIGFKRGNFRLPKALISLNLSHCKSLWFDFFKFGSFPPYLQTLDIAGNEVGEIMREVDFKQLTFPESLKCLILSNNNITSLQSFRFPSSLKSLDLSGNNIMSISNVLFPESLANLNLSNNCLESLAHCSLPCNLKRLSIGANHIRDSISSSGLPLVHFPQSLIYLDLSMNKIHSTSSFSFPDGIEELDLSYNSIEVLEEDSSTFLNLIMLNISGNPLRSLDLFVCKNESHSRCNHKVPKLRALFLNDIKLVHVFKESLQKSKENRVDFPESLRFLNMRNTGIVKRKFDISFGSNLKVLNMS</sequence>
<organism evidence="4 5">
    <name type="scientific">[Candida] railenensis</name>
    <dbReference type="NCBI Taxonomy" id="45579"/>
    <lineage>
        <taxon>Eukaryota</taxon>
        <taxon>Fungi</taxon>
        <taxon>Dikarya</taxon>
        <taxon>Ascomycota</taxon>
        <taxon>Saccharomycotina</taxon>
        <taxon>Pichiomycetes</taxon>
        <taxon>Debaryomycetaceae</taxon>
        <taxon>Kurtzmaniella</taxon>
    </lineage>
</organism>
<dbReference type="PROSITE" id="PS51450">
    <property type="entry name" value="LRR"/>
    <property type="match status" value="2"/>
</dbReference>
<dbReference type="InterPro" id="IPR025875">
    <property type="entry name" value="Leu-rich_rpt_4"/>
</dbReference>
<reference evidence="4" key="1">
    <citation type="submission" date="2022-03" db="EMBL/GenBank/DDBJ databases">
        <authorList>
            <person name="Legras J.-L."/>
            <person name="Devillers H."/>
            <person name="Grondin C."/>
        </authorList>
    </citation>
    <scope>NUCLEOTIDE SEQUENCE</scope>
    <source>
        <strain evidence="4">CLIB 1423</strain>
    </source>
</reference>
<keyword evidence="1" id="KW-0433">Leucine-rich repeat</keyword>
<dbReference type="SMART" id="SM00365">
    <property type="entry name" value="LRR_SD22"/>
    <property type="match status" value="3"/>
</dbReference>
<dbReference type="PROSITE" id="PS50181">
    <property type="entry name" value="FBOX"/>
    <property type="match status" value="1"/>
</dbReference>
<dbReference type="InterPro" id="IPR032675">
    <property type="entry name" value="LRR_dom_sf"/>
</dbReference>
<dbReference type="InterPro" id="IPR050836">
    <property type="entry name" value="SDS22/Internalin_LRR"/>
</dbReference>
<dbReference type="SUPFAM" id="SSF52058">
    <property type="entry name" value="L domain-like"/>
    <property type="match status" value="1"/>
</dbReference>
<evidence type="ECO:0000313" key="4">
    <source>
        <dbReference type="EMBL" id="CAH2353884.1"/>
    </source>
</evidence>
<dbReference type="Pfam" id="PF12799">
    <property type="entry name" value="LRR_4"/>
    <property type="match status" value="1"/>
</dbReference>
<dbReference type="PANTHER" id="PTHR46652:SF3">
    <property type="entry name" value="LEUCINE-RICH REPEAT-CONTAINING PROTEIN 9"/>
    <property type="match status" value="1"/>
</dbReference>
<evidence type="ECO:0000256" key="1">
    <source>
        <dbReference type="ARBA" id="ARBA00022614"/>
    </source>
</evidence>
<comment type="caution">
    <text evidence="4">The sequence shown here is derived from an EMBL/GenBank/DDBJ whole genome shotgun (WGS) entry which is preliminary data.</text>
</comment>
<evidence type="ECO:0000256" key="2">
    <source>
        <dbReference type="ARBA" id="ARBA00022737"/>
    </source>
</evidence>
<dbReference type="SMART" id="SM00364">
    <property type="entry name" value="LRR_BAC"/>
    <property type="match status" value="5"/>
</dbReference>
<accession>A0A9P0QS24</accession>
<name>A0A9P0QS24_9ASCO</name>
<dbReference type="Pfam" id="PF13855">
    <property type="entry name" value="LRR_8"/>
    <property type="match status" value="1"/>
</dbReference>
<keyword evidence="2" id="KW-0677">Repeat</keyword>
<dbReference type="InterPro" id="IPR001611">
    <property type="entry name" value="Leu-rich_rpt"/>
</dbReference>
<keyword evidence="5" id="KW-1185">Reference proteome</keyword>